<protein>
    <submittedName>
        <fullName evidence="1">AlpA family phage regulatory protein</fullName>
    </submittedName>
</protein>
<dbReference type="RefSeq" id="WP_191723562.1">
    <property type="nucleotide sequence ID" value="NZ_JACSQK010000005.1"/>
</dbReference>
<dbReference type="InterPro" id="IPR010260">
    <property type="entry name" value="AlpA"/>
</dbReference>
<dbReference type="Proteomes" id="UP000634919">
    <property type="component" value="Unassembled WGS sequence"/>
</dbReference>
<comment type="caution">
    <text evidence="1">The sequence shown here is derived from an EMBL/GenBank/DDBJ whole genome shotgun (WGS) entry which is preliminary data.</text>
</comment>
<evidence type="ECO:0000313" key="1">
    <source>
        <dbReference type="EMBL" id="MBD7961175.1"/>
    </source>
</evidence>
<evidence type="ECO:0000313" key="2">
    <source>
        <dbReference type="Proteomes" id="UP000634919"/>
    </source>
</evidence>
<gene>
    <name evidence="1" type="ORF">H9646_11825</name>
</gene>
<keyword evidence="2" id="KW-1185">Reference proteome</keyword>
<organism evidence="1 2">
    <name type="scientific">Comamonas avium</name>
    <dbReference type="NCBI Taxonomy" id="2762231"/>
    <lineage>
        <taxon>Bacteria</taxon>
        <taxon>Pseudomonadati</taxon>
        <taxon>Pseudomonadota</taxon>
        <taxon>Betaproteobacteria</taxon>
        <taxon>Burkholderiales</taxon>
        <taxon>Comamonadaceae</taxon>
        <taxon>Comamonas</taxon>
    </lineage>
</organism>
<dbReference type="EMBL" id="JACSQK010000005">
    <property type="protein sequence ID" value="MBD7961175.1"/>
    <property type="molecule type" value="Genomic_DNA"/>
</dbReference>
<dbReference type="Gene3D" id="1.10.238.160">
    <property type="match status" value="1"/>
</dbReference>
<dbReference type="Pfam" id="PF05930">
    <property type="entry name" value="Phage_AlpA"/>
    <property type="match status" value="1"/>
</dbReference>
<sequence length="68" mass="7588">MTAEAINTIKLLSASEVANTIGMSKSWIYQQIKQGKFPEPLRLGPQKTAWKFADIAEWINALPQGVEQ</sequence>
<proteinExistence type="predicted"/>
<accession>A0ABR8SCG8</accession>
<name>A0ABR8SCG8_9BURK</name>
<reference evidence="1 2" key="1">
    <citation type="submission" date="2020-08" db="EMBL/GenBank/DDBJ databases">
        <title>A Genomic Blueprint of the Chicken Gut Microbiome.</title>
        <authorList>
            <person name="Gilroy R."/>
            <person name="Ravi A."/>
            <person name="Getino M."/>
            <person name="Pursley I."/>
            <person name="Horton D.L."/>
            <person name="Alikhan N.-F."/>
            <person name="Baker D."/>
            <person name="Gharbi K."/>
            <person name="Hall N."/>
            <person name="Watson M."/>
            <person name="Adriaenssens E.M."/>
            <person name="Foster-Nyarko E."/>
            <person name="Jarju S."/>
            <person name="Secka A."/>
            <person name="Antonio M."/>
            <person name="Oren A."/>
            <person name="Chaudhuri R."/>
            <person name="La Ragione R.M."/>
            <person name="Hildebrand F."/>
            <person name="Pallen M.J."/>
        </authorList>
    </citation>
    <scope>NUCLEOTIDE SEQUENCE [LARGE SCALE GENOMIC DNA]</scope>
    <source>
        <strain evidence="1 2">Sa2CVA6</strain>
    </source>
</reference>